<organism evidence="1 2">
    <name type="scientific">Cardiocondyla obscurior</name>
    <dbReference type="NCBI Taxonomy" id="286306"/>
    <lineage>
        <taxon>Eukaryota</taxon>
        <taxon>Metazoa</taxon>
        <taxon>Ecdysozoa</taxon>
        <taxon>Arthropoda</taxon>
        <taxon>Hexapoda</taxon>
        <taxon>Insecta</taxon>
        <taxon>Pterygota</taxon>
        <taxon>Neoptera</taxon>
        <taxon>Endopterygota</taxon>
        <taxon>Hymenoptera</taxon>
        <taxon>Apocrita</taxon>
        <taxon>Aculeata</taxon>
        <taxon>Formicoidea</taxon>
        <taxon>Formicidae</taxon>
        <taxon>Myrmicinae</taxon>
        <taxon>Cardiocondyla</taxon>
    </lineage>
</organism>
<keyword evidence="2" id="KW-1185">Reference proteome</keyword>
<accession>A0AAW2EAP5</accession>
<dbReference type="Proteomes" id="UP001430953">
    <property type="component" value="Unassembled WGS sequence"/>
</dbReference>
<dbReference type="AlphaFoldDB" id="A0AAW2EAP5"/>
<dbReference type="EMBL" id="JADYXP020000025">
    <property type="protein sequence ID" value="KAL0100746.1"/>
    <property type="molecule type" value="Genomic_DNA"/>
</dbReference>
<sequence length="23" mass="2766">MHFTLSFFDLTYGGCILPEWKFI</sequence>
<evidence type="ECO:0000313" key="1">
    <source>
        <dbReference type="EMBL" id="KAL0100746.1"/>
    </source>
</evidence>
<name>A0AAW2EAP5_9HYME</name>
<proteinExistence type="predicted"/>
<evidence type="ECO:0000313" key="2">
    <source>
        <dbReference type="Proteomes" id="UP001430953"/>
    </source>
</evidence>
<gene>
    <name evidence="1" type="ORF">PUN28_019254</name>
</gene>
<reference evidence="1 2" key="1">
    <citation type="submission" date="2023-03" db="EMBL/GenBank/DDBJ databases">
        <title>High recombination rates correlate with genetic variation in Cardiocondyla obscurior ants.</title>
        <authorList>
            <person name="Errbii M."/>
        </authorList>
    </citation>
    <scope>NUCLEOTIDE SEQUENCE [LARGE SCALE GENOMIC DNA]</scope>
    <source>
        <strain evidence="1">Alpha-2009</strain>
        <tissue evidence="1">Whole body</tissue>
    </source>
</reference>
<protein>
    <submittedName>
        <fullName evidence="1">Uncharacterized protein</fullName>
    </submittedName>
</protein>
<comment type="caution">
    <text evidence="1">The sequence shown here is derived from an EMBL/GenBank/DDBJ whole genome shotgun (WGS) entry which is preliminary data.</text>
</comment>